<evidence type="ECO:0000313" key="3">
    <source>
        <dbReference type="Proteomes" id="UP001424741"/>
    </source>
</evidence>
<reference evidence="2 3" key="1">
    <citation type="submission" date="2024-02" db="EMBL/GenBank/DDBJ databases">
        <title>Rubritalea halochordaticola NBRC 107102.</title>
        <authorList>
            <person name="Ichikawa N."/>
            <person name="Katano-Makiyama Y."/>
            <person name="Hidaka K."/>
        </authorList>
    </citation>
    <scope>NUCLEOTIDE SEQUENCE [LARGE SCALE GENOMIC DNA]</scope>
    <source>
        <strain evidence="2 3">NBRC 107102</strain>
    </source>
</reference>
<evidence type="ECO:0000256" key="1">
    <source>
        <dbReference type="SAM" id="SignalP"/>
    </source>
</evidence>
<keyword evidence="3" id="KW-1185">Reference proteome</keyword>
<feature type="chain" id="PRO_5045197204" evidence="1">
    <location>
        <begin position="21"/>
        <end position="145"/>
    </location>
</feature>
<name>A0ABP9UXX6_9BACT</name>
<proteinExistence type="predicted"/>
<comment type="caution">
    <text evidence="2">The sequence shown here is derived from an EMBL/GenBank/DDBJ whole genome shotgun (WGS) entry which is preliminary data.</text>
</comment>
<dbReference type="RefSeq" id="WP_346188060.1">
    <property type="nucleotide sequence ID" value="NZ_BAABRL010000003.1"/>
</dbReference>
<feature type="signal peptide" evidence="1">
    <location>
        <begin position="1"/>
        <end position="20"/>
    </location>
</feature>
<sequence>MKIIIYTALCWLFGVLNSFAEESTTDFAIHHRGTLLTLVAYNQIVKVEISPVVLSDNKQNTYINLSFRAVGHAGREEAIWSVAIPYKDTSILGDIDMDSVSLVYQGGTYRLSMEYTDKVTSQKNKVSYRITDRKYSSSIVESIEQ</sequence>
<dbReference type="EMBL" id="BAABRL010000003">
    <property type="protein sequence ID" value="GAA5495222.1"/>
    <property type="molecule type" value="Genomic_DNA"/>
</dbReference>
<evidence type="ECO:0000313" key="2">
    <source>
        <dbReference type="EMBL" id="GAA5495222.1"/>
    </source>
</evidence>
<dbReference type="Proteomes" id="UP001424741">
    <property type="component" value="Unassembled WGS sequence"/>
</dbReference>
<organism evidence="2 3">
    <name type="scientific">Rubritalea halochordaticola</name>
    <dbReference type="NCBI Taxonomy" id="714537"/>
    <lineage>
        <taxon>Bacteria</taxon>
        <taxon>Pseudomonadati</taxon>
        <taxon>Verrucomicrobiota</taxon>
        <taxon>Verrucomicrobiia</taxon>
        <taxon>Verrucomicrobiales</taxon>
        <taxon>Rubritaleaceae</taxon>
        <taxon>Rubritalea</taxon>
    </lineage>
</organism>
<keyword evidence="1" id="KW-0732">Signal</keyword>
<accession>A0ABP9UXX6</accession>
<gene>
    <name evidence="2" type="ORF">Rhal01_01397</name>
</gene>
<protein>
    <submittedName>
        <fullName evidence="2">Uncharacterized protein</fullName>
    </submittedName>
</protein>